<dbReference type="Proteomes" id="UP000032180">
    <property type="component" value="Chromosome 1"/>
</dbReference>
<accession>A0A0D9V3N5</accession>
<protein>
    <recommendedName>
        <fullName evidence="4">Late embryogenesis abundant protein LEA-2 subgroup domain-containing protein</fullName>
    </recommendedName>
</protein>
<reference evidence="2 3" key="1">
    <citation type="submission" date="2012-08" db="EMBL/GenBank/DDBJ databases">
        <title>Oryza genome evolution.</title>
        <authorList>
            <person name="Wing R.A."/>
        </authorList>
    </citation>
    <scope>NUCLEOTIDE SEQUENCE</scope>
</reference>
<dbReference type="AlphaFoldDB" id="A0A0D9V3N5"/>
<sequence length="512" mass="54633">MSGESDGSGESGPPACGVAVIGGTLTLMVWVTVLMAPIINGPPDPNFSVRLVGVEGLDPRLPGPASPVFDIAVDVDSVSPRYQVCGGGHDDTMMRVSYHDIVLASALVPRFCIDGKMLEGCRADGVVVVKAKSAADSTIHDDLRNLIWTERNVLGKVNFNVNGNLGKVSVSAAFTVMVLWITAVGYFFVGTVQDIMHSRATPSFYLRIVGVEGLGLDPTSASSPGDHRAPPAFRLAVDVKGVGAGYAACLGGGWSSALRVSYHGMVLAWGEVPSFCVDGGQDGAGGSADGVATVHAKAESAVLLEEMHGMVRSEQRIMGKVVFEVEGYVAGLGYLRCKTPFFAGEHAGPMHSCEVRKADRRTPDLFLRLVGVEGLDPGGSSSPAFHLAIEVEQVQEGYQSCFGGDRLSMLHVSYHGIILAWGAVPNFCIDGKRLAQQWQSVVVTVDAKAERAVLREELRDLVWNERHIAGKVDFDVEGYVMGLGYLRCQTPFFEGNPTSTLYSCAISRAYIY</sequence>
<proteinExistence type="predicted"/>
<evidence type="ECO:0000313" key="2">
    <source>
        <dbReference type="EnsemblPlants" id="LPERR01G21410.1"/>
    </source>
</evidence>
<keyword evidence="3" id="KW-1185">Reference proteome</keyword>
<evidence type="ECO:0000256" key="1">
    <source>
        <dbReference type="SAM" id="Phobius"/>
    </source>
</evidence>
<dbReference type="PANTHER" id="PTHR33994">
    <property type="entry name" value="OS04G0515000 PROTEIN"/>
    <property type="match status" value="1"/>
</dbReference>
<dbReference type="eggNOG" id="ENOG502R4C8">
    <property type="taxonomic scope" value="Eukaryota"/>
</dbReference>
<reference evidence="2" key="3">
    <citation type="submission" date="2015-04" db="UniProtKB">
        <authorList>
            <consortium name="EnsemblPlants"/>
        </authorList>
    </citation>
    <scope>IDENTIFICATION</scope>
</reference>
<feature type="transmembrane region" description="Helical" evidence="1">
    <location>
        <begin position="168"/>
        <end position="189"/>
    </location>
</feature>
<dbReference type="HOGENOM" id="CLU_532519_0_0_1"/>
<keyword evidence="1" id="KW-1133">Transmembrane helix</keyword>
<reference evidence="3" key="2">
    <citation type="submission" date="2013-12" db="EMBL/GenBank/DDBJ databases">
        <authorList>
            <person name="Yu Y."/>
            <person name="Lee S."/>
            <person name="de Baynast K."/>
            <person name="Wissotski M."/>
            <person name="Liu L."/>
            <person name="Talag J."/>
            <person name="Goicoechea J."/>
            <person name="Angelova A."/>
            <person name="Jetty R."/>
            <person name="Kudrna D."/>
            <person name="Golser W."/>
            <person name="Rivera L."/>
            <person name="Zhang J."/>
            <person name="Wing R."/>
        </authorList>
    </citation>
    <scope>NUCLEOTIDE SEQUENCE</scope>
</reference>
<dbReference type="Gramene" id="LPERR01G21410.1">
    <property type="protein sequence ID" value="LPERR01G21410.1"/>
    <property type="gene ID" value="LPERR01G21410"/>
</dbReference>
<evidence type="ECO:0008006" key="4">
    <source>
        <dbReference type="Google" id="ProtNLM"/>
    </source>
</evidence>
<dbReference type="EnsemblPlants" id="LPERR01G21410.1">
    <property type="protein sequence ID" value="LPERR01G21410.1"/>
    <property type="gene ID" value="LPERR01G21410"/>
</dbReference>
<name>A0A0D9V3N5_9ORYZ</name>
<keyword evidence="1" id="KW-0472">Membrane</keyword>
<evidence type="ECO:0000313" key="3">
    <source>
        <dbReference type="Proteomes" id="UP000032180"/>
    </source>
</evidence>
<keyword evidence="1" id="KW-0812">Transmembrane</keyword>
<feature type="transmembrane region" description="Helical" evidence="1">
    <location>
        <begin position="12"/>
        <end position="39"/>
    </location>
</feature>
<dbReference type="PANTHER" id="PTHR33994:SF17">
    <property type="entry name" value="OS01G0655600 PROTEIN"/>
    <property type="match status" value="1"/>
</dbReference>
<organism evidence="2 3">
    <name type="scientific">Leersia perrieri</name>
    <dbReference type="NCBI Taxonomy" id="77586"/>
    <lineage>
        <taxon>Eukaryota</taxon>
        <taxon>Viridiplantae</taxon>
        <taxon>Streptophyta</taxon>
        <taxon>Embryophyta</taxon>
        <taxon>Tracheophyta</taxon>
        <taxon>Spermatophyta</taxon>
        <taxon>Magnoliopsida</taxon>
        <taxon>Liliopsida</taxon>
        <taxon>Poales</taxon>
        <taxon>Poaceae</taxon>
        <taxon>BOP clade</taxon>
        <taxon>Oryzoideae</taxon>
        <taxon>Oryzeae</taxon>
        <taxon>Oryzinae</taxon>
        <taxon>Leersia</taxon>
    </lineage>
</organism>